<accession>A0A6S6R763</accession>
<dbReference type="EMBL" id="AP023367">
    <property type="protein sequence ID" value="BCJ94851.1"/>
    <property type="molecule type" value="Genomic_DNA"/>
</dbReference>
<dbReference type="RefSeq" id="WP_184088975.1">
    <property type="nucleotide sequence ID" value="NZ_AP023367.1"/>
</dbReference>
<dbReference type="InterPro" id="IPR007197">
    <property type="entry name" value="rSAM"/>
</dbReference>
<proteinExistence type="predicted"/>
<dbReference type="InterPro" id="IPR036724">
    <property type="entry name" value="Cobalamin-bd_sf"/>
</dbReference>
<dbReference type="KEGG" id="acel:acsn021_24200"/>
<dbReference type="PROSITE" id="PS51332">
    <property type="entry name" value="B12_BINDING"/>
    <property type="match status" value="1"/>
</dbReference>
<protein>
    <submittedName>
        <fullName evidence="6">Uncharacterized protein</fullName>
    </submittedName>
</protein>
<keyword evidence="5" id="KW-0411">Iron-sulfur</keyword>
<gene>
    <name evidence="6" type="ORF">acsn021_24200</name>
</gene>
<dbReference type="PANTHER" id="PTHR43409">
    <property type="entry name" value="ANAEROBIC MAGNESIUM-PROTOPORPHYRIN IX MONOMETHYL ESTER CYCLASE-RELATED"/>
    <property type="match status" value="1"/>
</dbReference>
<organism evidence="6 7">
    <name type="scientific">Anaerocolumna cellulosilytica</name>
    <dbReference type="NCBI Taxonomy" id="433286"/>
    <lineage>
        <taxon>Bacteria</taxon>
        <taxon>Bacillati</taxon>
        <taxon>Bacillota</taxon>
        <taxon>Clostridia</taxon>
        <taxon>Lachnospirales</taxon>
        <taxon>Lachnospiraceae</taxon>
        <taxon>Anaerocolumna</taxon>
    </lineage>
</organism>
<sequence length="544" mass="63536">MSKNVKIVLLEIRKSITIYKFTLGLDYLTSVLREAGYQVWNYIFEEDNTDTILDKIVSVQPDLVGISFYRENEDSIFELTRKLKIVNKQIKIFLGGHTATLHTGALLKREKSIDIVINGEGEETLLELCDLIENDEGLENCEGISYRVNDKIIRNSNRKLIKDLDQLPFPALDGIFEKSQKSNYVFPGISTSRGCMGSCAFCVANRYYKGKKVEGWRGRSPQNIVDEIKHLIRSFSDKRIFYMIVDSSIEDPDPEEKLRLKELVRLLKAENIKIPFTCFTRAESWSEKDWELILDLKSVGLYEVSIGYESSKTETLELFNKRATSKDNYMAYNLFKRSDINVFGFLIMFHPYTTLDELKQNASMLLEVGMAYHPQSWWQTLDLWPDTRLFTDVVRDGLLIGPEEKGYLYEYAYANGNIERINHILRKIGTSTSSMSYANTNEKIKLEILLYDVWKDEDKMLQLIDDSMNRYKELYEQVKSELGKKQYDLFIKLIESVETNKSDQSITELGDRWEELLDSGFMQLEKIWMKFYMEFRRKKVQILS</sequence>
<keyword evidence="3" id="KW-0479">Metal-binding</keyword>
<name>A0A6S6R763_9FIRM</name>
<dbReference type="InterPro" id="IPR006638">
    <property type="entry name" value="Elp3/MiaA/NifB-like_rSAM"/>
</dbReference>
<dbReference type="InterPro" id="IPR058240">
    <property type="entry name" value="rSAM_sf"/>
</dbReference>
<dbReference type="Pfam" id="PF04055">
    <property type="entry name" value="Radical_SAM"/>
    <property type="match status" value="1"/>
</dbReference>
<keyword evidence="7" id="KW-1185">Reference proteome</keyword>
<evidence type="ECO:0000313" key="6">
    <source>
        <dbReference type="EMBL" id="BCJ94851.1"/>
    </source>
</evidence>
<comment type="cofactor">
    <cofactor evidence="1">
        <name>[4Fe-4S] cluster</name>
        <dbReference type="ChEBI" id="CHEBI:49883"/>
    </cofactor>
</comment>
<dbReference type="GO" id="GO:0051539">
    <property type="term" value="F:4 iron, 4 sulfur cluster binding"/>
    <property type="evidence" value="ECO:0007669"/>
    <property type="project" value="UniProtKB-KW"/>
</dbReference>
<dbReference type="SFLD" id="SFLDG01123">
    <property type="entry name" value="methyltransferase_(Class_B)"/>
    <property type="match status" value="1"/>
</dbReference>
<dbReference type="InterPro" id="IPR006158">
    <property type="entry name" value="Cobalamin-bd"/>
</dbReference>
<dbReference type="SFLD" id="SFLDS00029">
    <property type="entry name" value="Radical_SAM"/>
    <property type="match status" value="1"/>
</dbReference>
<dbReference type="Proteomes" id="UP000515561">
    <property type="component" value="Chromosome"/>
</dbReference>
<dbReference type="InterPro" id="IPR051198">
    <property type="entry name" value="BchE-like"/>
</dbReference>
<dbReference type="SUPFAM" id="SSF102114">
    <property type="entry name" value="Radical SAM enzymes"/>
    <property type="match status" value="1"/>
</dbReference>
<keyword evidence="4" id="KW-0408">Iron</keyword>
<dbReference type="GO" id="GO:0046872">
    <property type="term" value="F:metal ion binding"/>
    <property type="evidence" value="ECO:0007669"/>
    <property type="project" value="UniProtKB-KW"/>
</dbReference>
<dbReference type="SFLD" id="SFLDG01082">
    <property type="entry name" value="B12-binding_domain_containing"/>
    <property type="match status" value="1"/>
</dbReference>
<dbReference type="InterPro" id="IPR023404">
    <property type="entry name" value="rSAM_horseshoe"/>
</dbReference>
<dbReference type="Gene3D" id="3.80.30.20">
    <property type="entry name" value="tm_1862 like domain"/>
    <property type="match status" value="1"/>
</dbReference>
<evidence type="ECO:0000256" key="3">
    <source>
        <dbReference type="ARBA" id="ARBA00022723"/>
    </source>
</evidence>
<reference evidence="6 7" key="1">
    <citation type="journal article" date="2016" name="Int. J. Syst. Evol. Microbiol.">
        <title>Descriptions of Anaerotaenia torta gen. nov., sp. nov. and Anaerocolumna cellulosilytica gen. nov., sp. nov. isolated from a methanogenic reactor of cattle waste.</title>
        <authorList>
            <person name="Uek A."/>
            <person name="Ohtaki Y."/>
            <person name="Kaku N."/>
            <person name="Ueki K."/>
        </authorList>
    </citation>
    <scope>NUCLEOTIDE SEQUENCE [LARGE SCALE GENOMIC DNA]</scope>
    <source>
        <strain evidence="6 7">SN021</strain>
    </source>
</reference>
<dbReference type="InterPro" id="IPR034466">
    <property type="entry name" value="Methyltransferase_Class_B"/>
</dbReference>
<evidence type="ECO:0000256" key="5">
    <source>
        <dbReference type="ARBA" id="ARBA00023014"/>
    </source>
</evidence>
<dbReference type="AlphaFoldDB" id="A0A6S6R763"/>
<dbReference type="Gene3D" id="3.40.50.280">
    <property type="entry name" value="Cobalamin-binding domain"/>
    <property type="match status" value="1"/>
</dbReference>
<dbReference type="Pfam" id="PF02310">
    <property type="entry name" value="B12-binding"/>
    <property type="match status" value="1"/>
</dbReference>
<dbReference type="CDD" id="cd02068">
    <property type="entry name" value="radical_SAM_B12_BD"/>
    <property type="match status" value="1"/>
</dbReference>
<evidence type="ECO:0000313" key="7">
    <source>
        <dbReference type="Proteomes" id="UP000515561"/>
    </source>
</evidence>
<dbReference type="GO" id="GO:0003824">
    <property type="term" value="F:catalytic activity"/>
    <property type="evidence" value="ECO:0007669"/>
    <property type="project" value="InterPro"/>
</dbReference>
<keyword evidence="2" id="KW-0949">S-adenosyl-L-methionine</keyword>
<dbReference type="SMART" id="SM00729">
    <property type="entry name" value="Elp3"/>
    <property type="match status" value="1"/>
</dbReference>
<dbReference type="SUPFAM" id="SSF52242">
    <property type="entry name" value="Cobalamin (vitamin B12)-binding domain"/>
    <property type="match status" value="1"/>
</dbReference>
<dbReference type="GO" id="GO:0031419">
    <property type="term" value="F:cobalamin binding"/>
    <property type="evidence" value="ECO:0007669"/>
    <property type="project" value="InterPro"/>
</dbReference>
<evidence type="ECO:0000256" key="1">
    <source>
        <dbReference type="ARBA" id="ARBA00001966"/>
    </source>
</evidence>
<evidence type="ECO:0000256" key="2">
    <source>
        <dbReference type="ARBA" id="ARBA00022691"/>
    </source>
</evidence>
<evidence type="ECO:0000256" key="4">
    <source>
        <dbReference type="ARBA" id="ARBA00023004"/>
    </source>
</evidence>